<dbReference type="Pfam" id="PF22548">
    <property type="entry name" value="AEP-TOTE"/>
    <property type="match status" value="1"/>
</dbReference>
<evidence type="ECO:0000259" key="1">
    <source>
        <dbReference type="Pfam" id="PF22548"/>
    </source>
</evidence>
<dbReference type="Proteomes" id="UP000093080">
    <property type="component" value="Unassembled WGS sequence"/>
</dbReference>
<sequence>MERGQERPQAATVLEKEFLLSQLRQNRALLRDVEKCGEILEELISSKDSLSEDELMFVVNACFEVEKVADALELLDYMHERFPESVRAWKDHIDALILLGKQKEALSILAKAKRCVKDYFWAETKGKEISLEGEVIEPESQDLQASHSSHISFEKEQNDPDELEPFFQVRKRNEDLRRYLEIFSGRQDVFARQWVDRKEGRTGYVPERRPMTIEDVSDHVNGKATYGIYLMRQDNTVKLGVIDIDLRKDYRGKKVKKDEMRAVKKEAGFLLRRLNQVSSDYGLSCIVEFSGGKGYHLWYPVDNPVSASSMRKVLLAIVNECAKGLEFFELEVFPKQDRLTGKGLGNLVKLPLGIHRGTGKRSFFLSAGAKDQDRQFALLQSFKFNEADLIDSLSTTFDSAKVVVHPALKTVMDGFPELMELEAGCRVISRIVKEAMSGGELSERERKILIGTIGHLPKGRLCLHTILSKSSGYNRHLLDFEVSRLRWTPLGCKRIHSLYGLGEGGLDCTFSLKNGQYAHPLLHISDWDQMNKGPKSERIEDLRDAIVNLKTAIEVLERYL</sequence>
<dbReference type="STRING" id="1156395.DBT_1755"/>
<dbReference type="InterPro" id="IPR011990">
    <property type="entry name" value="TPR-like_helical_dom_sf"/>
</dbReference>
<evidence type="ECO:0000313" key="2">
    <source>
        <dbReference type="EMBL" id="OCC14960.1"/>
    </source>
</evidence>
<dbReference type="InterPro" id="IPR054347">
    <property type="entry name" value="TOTE_primase"/>
</dbReference>
<dbReference type="GO" id="GO:0004386">
    <property type="term" value="F:helicase activity"/>
    <property type="evidence" value="ECO:0007669"/>
    <property type="project" value="UniProtKB-KW"/>
</dbReference>
<gene>
    <name evidence="2" type="ORF">DBT_1755</name>
</gene>
<dbReference type="SUPFAM" id="SSF48452">
    <property type="entry name" value="TPR-like"/>
    <property type="match status" value="1"/>
</dbReference>
<dbReference type="NCBIfam" id="NF040561">
    <property type="entry name" value="PrimPol_Msp"/>
    <property type="match status" value="1"/>
</dbReference>
<protein>
    <submittedName>
        <fullName evidence="2">Putative helicase</fullName>
    </submittedName>
</protein>
<dbReference type="CDD" id="cd00525">
    <property type="entry name" value="AE_Prim_S_like"/>
    <property type="match status" value="1"/>
</dbReference>
<comment type="caution">
    <text evidence="2">The sequence shown here is derived from an EMBL/GenBank/DDBJ whole genome shotgun (WGS) entry which is preliminary data.</text>
</comment>
<dbReference type="AlphaFoldDB" id="A0A1B9F4U9"/>
<accession>A0A1B9F4U9</accession>
<keyword evidence="2" id="KW-0547">Nucleotide-binding</keyword>
<proteinExistence type="predicted"/>
<organism evidence="2 3">
    <name type="scientific">Dissulfuribacter thermophilus</name>
    <dbReference type="NCBI Taxonomy" id="1156395"/>
    <lineage>
        <taxon>Bacteria</taxon>
        <taxon>Pseudomonadati</taxon>
        <taxon>Thermodesulfobacteriota</taxon>
        <taxon>Dissulfuribacteria</taxon>
        <taxon>Dissulfuribacterales</taxon>
        <taxon>Dissulfuribacteraceae</taxon>
        <taxon>Dissulfuribacter</taxon>
    </lineage>
</organism>
<feature type="domain" description="TOTE conflict system primase" evidence="1">
    <location>
        <begin position="175"/>
        <end position="390"/>
    </location>
</feature>
<dbReference type="SUPFAM" id="SSF56747">
    <property type="entry name" value="Prim-pol domain"/>
    <property type="match status" value="1"/>
</dbReference>
<keyword evidence="2" id="KW-0378">Hydrolase</keyword>
<evidence type="ECO:0000313" key="3">
    <source>
        <dbReference type="Proteomes" id="UP000093080"/>
    </source>
</evidence>
<keyword evidence="2" id="KW-0347">Helicase</keyword>
<dbReference type="EMBL" id="MAGO01000008">
    <property type="protein sequence ID" value="OCC14960.1"/>
    <property type="molecule type" value="Genomic_DNA"/>
</dbReference>
<reference evidence="2 3" key="1">
    <citation type="submission" date="2016-06" db="EMBL/GenBank/DDBJ databases">
        <title>Respiratory ammonification of nitrate coupled to the oxidation of elemental sulfur in deep-sea autotrophic thermophilic bacteria.</title>
        <authorList>
            <person name="Slobodkina G.B."/>
            <person name="Mardanov A.V."/>
            <person name="Ravin N.V."/>
            <person name="Frolova A.A."/>
            <person name="Viryasiv M.B."/>
            <person name="Chernyh N.A."/>
            <person name="Bonch-Osmolovskaya E.A."/>
            <person name="Slobodkin A.I."/>
        </authorList>
    </citation>
    <scope>NUCLEOTIDE SEQUENCE [LARGE SCALE GENOMIC DNA]</scope>
    <source>
        <strain evidence="2 3">S69</strain>
    </source>
</reference>
<keyword evidence="3" id="KW-1185">Reference proteome</keyword>
<name>A0A1B9F4U9_9BACT</name>
<keyword evidence="2" id="KW-0067">ATP-binding</keyword>